<evidence type="ECO:0000313" key="1">
    <source>
        <dbReference type="EMBL" id="EKB49570.1"/>
    </source>
</evidence>
<dbReference type="Gene3D" id="2.130.10.10">
    <property type="entry name" value="YVTN repeat-like/Quinoprotein amine dehydrogenase"/>
    <property type="match status" value="1"/>
</dbReference>
<dbReference type="EMBL" id="AMGM01000022">
    <property type="protein sequence ID" value="EKB49570.1"/>
    <property type="molecule type" value="Genomic_DNA"/>
</dbReference>
<evidence type="ECO:0000313" key="2">
    <source>
        <dbReference type="Proteomes" id="UP000004478"/>
    </source>
</evidence>
<dbReference type="InterPro" id="IPR025316">
    <property type="entry name" value="DUF4221"/>
</dbReference>
<proteinExistence type="predicted"/>
<reference evidence="1 2" key="1">
    <citation type="journal article" date="2012" name="J. Bacteriol.">
        <title>Draft Genome Sequence of Cecembia lonarensis Strain LW9T, Isolated from Lonar Lake, a Haloalkaline Lake in India.</title>
        <authorList>
            <person name="Shivaji S."/>
            <person name="Ara S."/>
            <person name="Singh A."/>
            <person name="Pinnaka A.K."/>
        </authorList>
    </citation>
    <scope>NUCLEOTIDE SEQUENCE [LARGE SCALE GENOMIC DNA]</scope>
    <source>
        <strain evidence="1 2">LW9</strain>
    </source>
</reference>
<dbReference type="SUPFAM" id="SSF50969">
    <property type="entry name" value="YVTN repeat-like/Quinoprotein amine dehydrogenase"/>
    <property type="match status" value="1"/>
</dbReference>
<gene>
    <name evidence="1" type="ORF">B879_01774</name>
</gene>
<evidence type="ECO:0008006" key="3">
    <source>
        <dbReference type="Google" id="ProtNLM"/>
    </source>
</evidence>
<comment type="caution">
    <text evidence="1">The sequence shown here is derived from an EMBL/GenBank/DDBJ whole genome shotgun (WGS) entry which is preliminary data.</text>
</comment>
<sequence length="370" mass="42678">MLLFCFWACAEKGSEEGAGKYLNLTFTMDTVLVDSRDEILMAATSPYSHAVSKDLGTLYYWDFQGSQIEVIDLEKMVFVEKIPVEKEGPNGVGQNGYLMFLLGNGNRAFLGWDNRIAITDTEGNIIKRIKLDEPWMTEGMEDLGTLSFIGFSDDGSQIYCTFSNYKKLQAKVLELDIEQEKRRLIEVPEFEKMDKFRVSWTSDDGSSRSMTHPSLSISPWNDQYLFTTNVLNSIYRFDSREEEAILIRYENTLTPNEKTGTYKNEVASQSEIQEVSAKIREEVNFLRPIWDEKNQVFYRFSYYALPRIADETVKSRTFLSILNADFELIGEKEVTDLGLTVSHAQFVKDGQIYFYLNMEDELAYIRLTIN</sequence>
<dbReference type="Proteomes" id="UP000004478">
    <property type="component" value="Unassembled WGS sequence"/>
</dbReference>
<name>K1KZG4_CECL9</name>
<dbReference type="AlphaFoldDB" id="K1KZG4"/>
<keyword evidence="2" id="KW-1185">Reference proteome</keyword>
<dbReference type="InterPro" id="IPR011044">
    <property type="entry name" value="Quino_amine_DH_bsu"/>
</dbReference>
<protein>
    <recommendedName>
        <fullName evidence="3">DUF4221 domain-containing protein</fullName>
    </recommendedName>
</protein>
<dbReference type="InterPro" id="IPR015943">
    <property type="entry name" value="WD40/YVTN_repeat-like_dom_sf"/>
</dbReference>
<organism evidence="1 2">
    <name type="scientific">Cecembia lonarensis (strain CCUG 58316 / KCTC 22772 / LW9)</name>
    <dbReference type="NCBI Taxonomy" id="1225176"/>
    <lineage>
        <taxon>Bacteria</taxon>
        <taxon>Pseudomonadati</taxon>
        <taxon>Bacteroidota</taxon>
        <taxon>Cytophagia</taxon>
        <taxon>Cytophagales</taxon>
        <taxon>Cyclobacteriaceae</taxon>
        <taxon>Cecembia</taxon>
    </lineage>
</organism>
<dbReference type="Pfam" id="PF13970">
    <property type="entry name" value="DUF4221"/>
    <property type="match status" value="1"/>
</dbReference>
<accession>K1KZG4</accession>